<proteinExistence type="predicted"/>
<name>A0ABQ7PX42_PLUXY</name>
<evidence type="ECO:0000313" key="3">
    <source>
        <dbReference type="Proteomes" id="UP000823941"/>
    </source>
</evidence>
<gene>
    <name evidence="2" type="ORF">JYU34_019581</name>
</gene>
<feature type="transmembrane region" description="Helical" evidence="1">
    <location>
        <begin position="80"/>
        <end position="99"/>
    </location>
</feature>
<comment type="caution">
    <text evidence="2">The sequence shown here is derived from an EMBL/GenBank/DDBJ whole genome shotgun (WGS) entry which is preliminary data.</text>
</comment>
<evidence type="ECO:0000313" key="2">
    <source>
        <dbReference type="EMBL" id="KAG7297551.1"/>
    </source>
</evidence>
<sequence length="137" mass="15908">MIKKSELTNNIIITNPMRSKPKDRCDDEQSEEERVRCTCSSKPKRSAAKRSGAFSKQRKQYKAPVCAIERRSVKVKAKQILLLCINLLLGYSRFGHTIIRLNKIMRNNFLLIEIYAIRFSAKRDFDQTLLCNTRLGK</sequence>
<accession>A0ABQ7PX42</accession>
<evidence type="ECO:0000256" key="1">
    <source>
        <dbReference type="SAM" id="Phobius"/>
    </source>
</evidence>
<keyword evidence="3" id="KW-1185">Reference proteome</keyword>
<dbReference type="EMBL" id="JAHIBW010000026">
    <property type="protein sequence ID" value="KAG7297551.1"/>
    <property type="molecule type" value="Genomic_DNA"/>
</dbReference>
<keyword evidence="1" id="KW-0812">Transmembrane</keyword>
<protein>
    <submittedName>
        <fullName evidence="2">Uncharacterized protein</fullName>
    </submittedName>
</protein>
<keyword evidence="1" id="KW-1133">Transmembrane helix</keyword>
<keyword evidence="1" id="KW-0472">Membrane</keyword>
<dbReference type="Proteomes" id="UP000823941">
    <property type="component" value="Chromosome 26"/>
</dbReference>
<organism evidence="2 3">
    <name type="scientific">Plutella xylostella</name>
    <name type="common">Diamondback moth</name>
    <name type="synonym">Plutella maculipennis</name>
    <dbReference type="NCBI Taxonomy" id="51655"/>
    <lineage>
        <taxon>Eukaryota</taxon>
        <taxon>Metazoa</taxon>
        <taxon>Ecdysozoa</taxon>
        <taxon>Arthropoda</taxon>
        <taxon>Hexapoda</taxon>
        <taxon>Insecta</taxon>
        <taxon>Pterygota</taxon>
        <taxon>Neoptera</taxon>
        <taxon>Endopterygota</taxon>
        <taxon>Lepidoptera</taxon>
        <taxon>Glossata</taxon>
        <taxon>Ditrysia</taxon>
        <taxon>Yponomeutoidea</taxon>
        <taxon>Plutellidae</taxon>
        <taxon>Plutella</taxon>
    </lineage>
</organism>
<reference evidence="2 3" key="1">
    <citation type="submission" date="2021-06" db="EMBL/GenBank/DDBJ databases">
        <title>A haploid diamondback moth (Plutella xylostella L.) genome assembly resolves 31 chromosomes and identifies a diamide resistance mutation.</title>
        <authorList>
            <person name="Ward C.M."/>
            <person name="Perry K.D."/>
            <person name="Baker G."/>
            <person name="Powis K."/>
            <person name="Heckel D.G."/>
            <person name="Baxter S.W."/>
        </authorList>
    </citation>
    <scope>NUCLEOTIDE SEQUENCE [LARGE SCALE GENOMIC DNA]</scope>
    <source>
        <strain evidence="2 3">LV</strain>
        <tissue evidence="2">Single pupa</tissue>
    </source>
</reference>